<organism evidence="1 2">
    <name type="scientific">Corallococcus carmarthensis</name>
    <dbReference type="NCBI Taxonomy" id="2316728"/>
    <lineage>
        <taxon>Bacteria</taxon>
        <taxon>Pseudomonadati</taxon>
        <taxon>Myxococcota</taxon>
        <taxon>Myxococcia</taxon>
        <taxon>Myxococcales</taxon>
        <taxon>Cystobacterineae</taxon>
        <taxon>Myxococcaceae</taxon>
        <taxon>Corallococcus</taxon>
    </lineage>
</organism>
<evidence type="ECO:0000313" key="1">
    <source>
        <dbReference type="EMBL" id="RKH03572.1"/>
    </source>
</evidence>
<evidence type="ECO:0000313" key="2">
    <source>
        <dbReference type="Proteomes" id="UP000268313"/>
    </source>
</evidence>
<keyword evidence="2" id="KW-1185">Reference proteome</keyword>
<accession>A0A3A8KMB3</accession>
<dbReference type="InterPro" id="IPR029063">
    <property type="entry name" value="SAM-dependent_MTases_sf"/>
</dbReference>
<dbReference type="Gene3D" id="3.40.50.150">
    <property type="entry name" value="Vaccinia Virus protein VP39"/>
    <property type="match status" value="1"/>
</dbReference>
<keyword evidence="1" id="KW-0808">Transferase</keyword>
<dbReference type="OrthoDB" id="9791837at2"/>
<sequence>MGIAEEQRAFYGALLERYGDDPRALSHRDQATQYERFHRLSRLFAHEPEAFTVHEVGCGMGHFGEYLQHHHPRAAYSGSDVQPGFVDACQAKFPAGHFHTRDIVAALPAERYDYLTLSGTFNVRLSASPEAWEGFVHGMLGAMYALCTRGFAVNFLTSYHDPAFTQENLHYQPPGALLDFVVGHLSRFWELDAGGPLYEYTLRVHRPEAVQARYTDPAFARYFRAKPQATGSP</sequence>
<comment type="caution">
    <text evidence="1">The sequence shown here is derived from an EMBL/GenBank/DDBJ whole genome shotgun (WGS) entry which is preliminary data.</text>
</comment>
<name>A0A3A8KMB3_9BACT</name>
<dbReference type="GO" id="GO:0008168">
    <property type="term" value="F:methyltransferase activity"/>
    <property type="evidence" value="ECO:0007669"/>
    <property type="project" value="UniProtKB-KW"/>
</dbReference>
<gene>
    <name evidence="1" type="ORF">D7X32_13735</name>
</gene>
<protein>
    <submittedName>
        <fullName evidence="1">Class I SAM-dependent methyltransferase</fullName>
    </submittedName>
</protein>
<dbReference type="Proteomes" id="UP000268313">
    <property type="component" value="Unassembled WGS sequence"/>
</dbReference>
<dbReference type="RefSeq" id="WP_120602992.1">
    <property type="nucleotide sequence ID" value="NZ_JABFJX010000063.1"/>
</dbReference>
<dbReference type="AlphaFoldDB" id="A0A3A8KMB3"/>
<reference evidence="2" key="1">
    <citation type="submission" date="2018-09" db="EMBL/GenBank/DDBJ databases">
        <authorList>
            <person name="Livingstone P.G."/>
            <person name="Whitworth D.E."/>
        </authorList>
    </citation>
    <scope>NUCLEOTIDE SEQUENCE [LARGE SCALE GENOMIC DNA]</scope>
    <source>
        <strain evidence="2">CA043D</strain>
    </source>
</reference>
<dbReference type="GO" id="GO:0032259">
    <property type="term" value="P:methylation"/>
    <property type="evidence" value="ECO:0007669"/>
    <property type="project" value="UniProtKB-KW"/>
</dbReference>
<proteinExistence type="predicted"/>
<dbReference type="SUPFAM" id="SSF53335">
    <property type="entry name" value="S-adenosyl-L-methionine-dependent methyltransferases"/>
    <property type="match status" value="1"/>
</dbReference>
<keyword evidence="1" id="KW-0489">Methyltransferase</keyword>
<dbReference type="EMBL" id="RAWE01000039">
    <property type="protein sequence ID" value="RKH03572.1"/>
    <property type="molecule type" value="Genomic_DNA"/>
</dbReference>